<dbReference type="STRING" id="106370.Francci3_1615"/>
<dbReference type="PROSITE" id="PS50902">
    <property type="entry name" value="FLAVODOXIN_LIKE"/>
    <property type="match status" value="1"/>
</dbReference>
<dbReference type="InterPro" id="IPR029039">
    <property type="entry name" value="Flavoprotein-like_sf"/>
</dbReference>
<dbReference type="Proteomes" id="UP000001937">
    <property type="component" value="Chromosome"/>
</dbReference>
<dbReference type="Gene3D" id="3.40.50.360">
    <property type="match status" value="1"/>
</dbReference>
<organism evidence="2 3">
    <name type="scientific">Frankia casuarinae (strain DSM 45818 / CECT 9043 / HFP020203 / CcI3)</name>
    <dbReference type="NCBI Taxonomy" id="106370"/>
    <lineage>
        <taxon>Bacteria</taxon>
        <taxon>Bacillati</taxon>
        <taxon>Actinomycetota</taxon>
        <taxon>Actinomycetes</taxon>
        <taxon>Frankiales</taxon>
        <taxon>Frankiaceae</taxon>
        <taxon>Frankia</taxon>
    </lineage>
</organism>
<gene>
    <name evidence="2" type="ordered locus">Francci3_1615</name>
</gene>
<proteinExistence type="predicted"/>
<evidence type="ECO:0000313" key="3">
    <source>
        <dbReference type="Proteomes" id="UP000001937"/>
    </source>
</evidence>
<dbReference type="AlphaFoldDB" id="Q2JCK1"/>
<dbReference type="eggNOG" id="COG0716">
    <property type="taxonomic scope" value="Bacteria"/>
</dbReference>
<accession>A0A1X1PSP6</accession>
<protein>
    <submittedName>
        <fullName evidence="2">Uncharacterized protein</fullName>
    </submittedName>
</protein>
<evidence type="ECO:0000256" key="1">
    <source>
        <dbReference type="SAM" id="MobiDB-lite"/>
    </source>
</evidence>
<sequence>MRVVVVYESMFGNTRQIGQAIADGIGPLHEVVVIPVRDANPEVISGADVVVVGGPTHVHGMSRPASRTSAGEIARKPPSGVALEPGAEGPGLREWFARCGVIEGYAAAFDTRAHGPSILTGRASKRIHRLLRRHGARQVCPPESFFVTKDNALAPGEIDRARRWGEHLSHVATEPARTEFPV</sequence>
<accession>Q2JCK1</accession>
<keyword evidence="3" id="KW-1185">Reference proteome</keyword>
<feature type="region of interest" description="Disordered" evidence="1">
    <location>
        <begin position="58"/>
        <end position="86"/>
    </location>
</feature>
<reference evidence="2 3" key="1">
    <citation type="journal article" date="2007" name="Genome Res.">
        <title>Genome characteristics of facultatively symbiotic Frankia sp. strains reflect host range and host plant biogeography.</title>
        <authorList>
            <person name="Normand P."/>
            <person name="Lapierre P."/>
            <person name="Tisa L.S."/>
            <person name="Gogarten J.P."/>
            <person name="Alloisio N."/>
            <person name="Bagnarol E."/>
            <person name="Bassi C.A."/>
            <person name="Berry A.M."/>
            <person name="Bickhart D.M."/>
            <person name="Choisne N."/>
            <person name="Couloux A."/>
            <person name="Cournoyer B."/>
            <person name="Cruveiller S."/>
            <person name="Daubin V."/>
            <person name="Demange N."/>
            <person name="Francino M.P."/>
            <person name="Goltsman E."/>
            <person name="Huang Y."/>
            <person name="Kopp O.R."/>
            <person name="Labarre L."/>
            <person name="Lapidus A."/>
            <person name="Lavire C."/>
            <person name="Marechal J."/>
            <person name="Martinez M."/>
            <person name="Mastronunzio J.E."/>
            <person name="Mullin B.C."/>
            <person name="Niemann J."/>
            <person name="Pujic P."/>
            <person name="Rawnsley T."/>
            <person name="Rouy Z."/>
            <person name="Schenowitz C."/>
            <person name="Sellstedt A."/>
            <person name="Tavares F."/>
            <person name="Tomkins J.P."/>
            <person name="Vallenet D."/>
            <person name="Valverde C."/>
            <person name="Wall L.G."/>
            <person name="Wang Y."/>
            <person name="Medigue C."/>
            <person name="Benson D.R."/>
        </authorList>
    </citation>
    <scope>NUCLEOTIDE SEQUENCE [LARGE SCALE GENOMIC DNA]</scope>
    <source>
        <strain evidence="3">DSM 45818 / CECT 9043 / CcI3</strain>
    </source>
</reference>
<dbReference type="OrthoDB" id="3253043at2"/>
<dbReference type="KEGG" id="fra:Francci3_1615"/>
<dbReference type="InterPro" id="IPR008254">
    <property type="entry name" value="Flavodoxin/NO_synth"/>
</dbReference>
<dbReference type="RefSeq" id="WP_011436054.1">
    <property type="nucleotide sequence ID" value="NC_007777.1"/>
</dbReference>
<dbReference type="GO" id="GO:0010181">
    <property type="term" value="F:FMN binding"/>
    <property type="evidence" value="ECO:0007669"/>
    <property type="project" value="InterPro"/>
</dbReference>
<name>Q2JCK1_FRACC</name>
<dbReference type="HOGENOM" id="CLU_132523_0_0_11"/>
<dbReference type="EMBL" id="CP000249">
    <property type="protein sequence ID" value="ABD10991.1"/>
    <property type="molecule type" value="Genomic_DNA"/>
</dbReference>
<dbReference type="SUPFAM" id="SSF52218">
    <property type="entry name" value="Flavoproteins"/>
    <property type="match status" value="1"/>
</dbReference>
<evidence type="ECO:0000313" key="2">
    <source>
        <dbReference type="EMBL" id="ABD10991.1"/>
    </source>
</evidence>